<evidence type="ECO:0000313" key="1">
    <source>
        <dbReference type="EMBL" id="KAF6033568.1"/>
    </source>
</evidence>
<evidence type="ECO:0000313" key="2">
    <source>
        <dbReference type="Proteomes" id="UP000593567"/>
    </source>
</evidence>
<dbReference type="PANTHER" id="PTHR13833:SF71">
    <property type="entry name" value="NHL DOMAIN-CONTAINING PROTEIN"/>
    <property type="match status" value="1"/>
</dbReference>
<comment type="caution">
    <text evidence="1">The sequence shown here is derived from an EMBL/GenBank/DDBJ whole genome shotgun (WGS) entry which is preliminary data.</text>
</comment>
<dbReference type="Proteomes" id="UP000593567">
    <property type="component" value="Unassembled WGS sequence"/>
</dbReference>
<dbReference type="AlphaFoldDB" id="A0A7J7K7G5"/>
<proteinExistence type="predicted"/>
<protein>
    <submittedName>
        <fullName evidence="1">Uncharacterized protein</fullName>
    </submittedName>
</protein>
<dbReference type="SUPFAM" id="SSF63825">
    <property type="entry name" value="YWTD domain"/>
    <property type="match status" value="1"/>
</dbReference>
<dbReference type="PANTHER" id="PTHR13833">
    <property type="match status" value="1"/>
</dbReference>
<dbReference type="InterPro" id="IPR011042">
    <property type="entry name" value="6-blade_b-propeller_TolB-like"/>
</dbReference>
<dbReference type="Gene3D" id="2.120.10.30">
    <property type="entry name" value="TolB, C-terminal domain"/>
    <property type="match status" value="2"/>
</dbReference>
<accession>A0A7J7K7G5</accession>
<sequence>MLACITTSVASTSADNSNIVRLSSYMNAEVYSRTSSSVLRMEEDEYIPGNILFTDLHSLRTTNGFSISTIAGSPTTSGYSTSSGTSGRFNCLYGFYQKNRTHVIVADYGNACLRMIDRTNGNISQFAGTCQSAGHRDGRVGYAYFYNPRQMLLDKTSPTTLIVSQHRSSSSYAYLRSIDINTGTAGVLVSSGLNYPLGMSWDESRNILYVANSNYIAKITWSTKAVQTLVGSTSSGNIVGSFSQSRFNTPADIALINQEIMILTEWGRSKLKAINIASQISMNVDISRFSPGIYSVAQIDGNTYVGTHARIYKLSEMDTQCSVNASYFSGETEVKFDLNMKYCTGYLVNIIKSPVERRVALKAEYSVSCDQLLLQGMFGKALLEPVLKLKMTELQDICGNVCNMAINSTLSYSCSNNTLEVRWPTDLVFTEDVKEIPTKVEEMLSSSLKNFGRKKAEILIFSRYPQFLLPRVQDNGESIQLVLETKCTEDGKVYQENTDTCV</sequence>
<organism evidence="1 2">
    <name type="scientific">Bugula neritina</name>
    <name type="common">Brown bryozoan</name>
    <name type="synonym">Sertularia neritina</name>
    <dbReference type="NCBI Taxonomy" id="10212"/>
    <lineage>
        <taxon>Eukaryota</taxon>
        <taxon>Metazoa</taxon>
        <taxon>Spiralia</taxon>
        <taxon>Lophotrochozoa</taxon>
        <taxon>Bryozoa</taxon>
        <taxon>Gymnolaemata</taxon>
        <taxon>Cheilostomatida</taxon>
        <taxon>Flustrina</taxon>
        <taxon>Buguloidea</taxon>
        <taxon>Bugulidae</taxon>
        <taxon>Bugula</taxon>
    </lineage>
</organism>
<name>A0A7J7K7G5_BUGNE</name>
<gene>
    <name evidence="1" type="ORF">EB796_008125</name>
</gene>
<reference evidence="1" key="1">
    <citation type="submission" date="2020-06" db="EMBL/GenBank/DDBJ databases">
        <title>Draft genome of Bugula neritina, a colonial animal packing powerful symbionts and potential medicines.</title>
        <authorList>
            <person name="Rayko M."/>
        </authorList>
    </citation>
    <scope>NUCLEOTIDE SEQUENCE [LARGE SCALE GENOMIC DNA]</scope>
    <source>
        <strain evidence="1">Kwan_BN1</strain>
    </source>
</reference>
<dbReference type="EMBL" id="VXIV02001295">
    <property type="protein sequence ID" value="KAF6033568.1"/>
    <property type="molecule type" value="Genomic_DNA"/>
</dbReference>
<keyword evidence="2" id="KW-1185">Reference proteome</keyword>